<dbReference type="KEGG" id="pprt:ET464_09850"/>
<proteinExistence type="predicted"/>
<dbReference type="EMBL" id="CP035492">
    <property type="protein sequence ID" value="QAY66665.1"/>
    <property type="molecule type" value="Genomic_DNA"/>
</dbReference>
<dbReference type="Proteomes" id="UP000293568">
    <property type="component" value="Chromosome"/>
</dbReference>
<evidence type="ECO:0000313" key="2">
    <source>
        <dbReference type="Proteomes" id="UP000293568"/>
    </source>
</evidence>
<name>A0A4P6EVS8_9BACL</name>
<evidence type="ECO:0000313" key="1">
    <source>
        <dbReference type="EMBL" id="QAY66665.1"/>
    </source>
</evidence>
<keyword evidence="2" id="KW-1185">Reference proteome</keyword>
<dbReference type="AlphaFoldDB" id="A0A4P6EVS8"/>
<sequence length="123" mass="13125">MAEKNILAFFKSPEQAELAHAELKKLKLVDSSIDRIDGYSGGIDRIENPLTGDFPGLANITLGNQYPQIDAAVLEASDVSASGLSSSSPLGDTTGRDIVLTAVIEEEDFEQAVRVVEDYGALI</sequence>
<gene>
    <name evidence="1" type="ORF">ET464_09850</name>
</gene>
<organism evidence="1 2">
    <name type="scientific">Paenibacillus protaetiae</name>
    <dbReference type="NCBI Taxonomy" id="2509456"/>
    <lineage>
        <taxon>Bacteria</taxon>
        <taxon>Bacillati</taxon>
        <taxon>Bacillota</taxon>
        <taxon>Bacilli</taxon>
        <taxon>Bacillales</taxon>
        <taxon>Paenibacillaceae</taxon>
        <taxon>Paenibacillus</taxon>
    </lineage>
</organism>
<dbReference type="RefSeq" id="WP_129440471.1">
    <property type="nucleotide sequence ID" value="NZ_CP035492.1"/>
</dbReference>
<accession>A0A4P6EVS8</accession>
<reference evidence="1 2" key="1">
    <citation type="submission" date="2019-01" db="EMBL/GenBank/DDBJ databases">
        <title>Genome sequencing of strain FW100M-2.</title>
        <authorList>
            <person name="Heo J."/>
            <person name="Kim S.-J."/>
            <person name="Kim J.-S."/>
            <person name="Hong S.-B."/>
            <person name="Kwon S.-W."/>
        </authorList>
    </citation>
    <scope>NUCLEOTIDE SEQUENCE [LARGE SCALE GENOMIC DNA]</scope>
    <source>
        <strain evidence="1 2">FW100M-2</strain>
    </source>
</reference>
<dbReference type="OrthoDB" id="2375806at2"/>
<protein>
    <submittedName>
        <fullName evidence="1">Uncharacterized protein</fullName>
    </submittedName>
</protein>